<evidence type="ECO:0000259" key="1">
    <source>
        <dbReference type="Pfam" id="PF16314"/>
    </source>
</evidence>
<sequence>MEDYRSLTLDEVAALERQGCTAEDWSTIYVAEDFLADTVTDTHFYGEIKLGVYERRMELEEGFSLPTGIRHATLKDVTVGDNCLIEGVGCYIHRYDIGDECYISNVGKLSCAPDATFGQGNTIAVLNEGGEENITLYAGLSPQVAALMALYADDRLARESLRRIALRQIAQEKRERGQIGHRSKIVSATEITNAIIGEDAEIYGVSRLAECTILSTPESSTYLGHDVIIDNSIVQAGASVLDGAKISNSLVGEACHVGKGASLESTLLFANSHIDNGETCAAFCGPFTVSHHKSSLLIGGMYSFYNAGSGTNYSNHAYKMGPIHWGALRRGCKTASGAHVAWPATIGVFSMCMGKILTHPNVEDLPFSYLFGMGDTTYIVPGRNLCTVGTYRDIHKWPKRDMRPRHGGKGIIDYDWLSPLTVKACLKGKKTLETLRKEEGENVASYHYQGCVIKNNALQRGIKYYDMAIRLFLGQALDRERIDLPGSIVGTGDWMDLGGMLLPQEELESLTEDIKQGTVASMEQLEARLRLVHSHYGEHRWNFAYKMALDICQLETITDEDARRIRLACEKAEKEWKNNIRYDAEREFQMGDVAESALEDFLSQV</sequence>
<dbReference type="EMBL" id="DXBE01000056">
    <property type="protein sequence ID" value="HIZ69754.1"/>
    <property type="molecule type" value="Genomic_DNA"/>
</dbReference>
<evidence type="ECO:0000259" key="2">
    <source>
        <dbReference type="Pfam" id="PF20683"/>
    </source>
</evidence>
<dbReference type="Gene3D" id="2.160.10.10">
    <property type="entry name" value="Hexapeptide repeat proteins"/>
    <property type="match status" value="1"/>
</dbReference>
<dbReference type="InterPro" id="IPR049208">
    <property type="entry name" value="DUF6819"/>
</dbReference>
<comment type="caution">
    <text evidence="3">The sequence shown here is derived from an EMBL/GenBank/DDBJ whole genome shotgun (WGS) entry which is preliminary data.</text>
</comment>
<reference evidence="3" key="2">
    <citation type="submission" date="2021-04" db="EMBL/GenBank/DDBJ databases">
        <authorList>
            <person name="Gilroy R."/>
        </authorList>
    </citation>
    <scope>NUCLEOTIDE SEQUENCE</scope>
    <source>
        <strain evidence="3">ChiHecec3B27-8219</strain>
    </source>
</reference>
<dbReference type="Pfam" id="PF16314">
    <property type="entry name" value="DUF4954"/>
    <property type="match status" value="1"/>
</dbReference>
<dbReference type="SUPFAM" id="SSF51161">
    <property type="entry name" value="Trimeric LpxA-like enzymes"/>
    <property type="match status" value="1"/>
</dbReference>
<evidence type="ECO:0000313" key="4">
    <source>
        <dbReference type="Proteomes" id="UP000824055"/>
    </source>
</evidence>
<dbReference type="InterPro" id="IPR032533">
    <property type="entry name" value="DUF4954"/>
</dbReference>
<name>A0A9D2FYJ5_9BACT</name>
<feature type="domain" description="DUF6819" evidence="2">
    <location>
        <begin position="489"/>
        <end position="590"/>
    </location>
</feature>
<accession>A0A9D2FYJ5</accession>
<dbReference type="AlphaFoldDB" id="A0A9D2FYJ5"/>
<protein>
    <submittedName>
        <fullName evidence="3">DUF4954 family protein</fullName>
    </submittedName>
</protein>
<dbReference type="InterPro" id="IPR011004">
    <property type="entry name" value="Trimer_LpxA-like_sf"/>
</dbReference>
<evidence type="ECO:0000313" key="3">
    <source>
        <dbReference type="EMBL" id="HIZ69754.1"/>
    </source>
</evidence>
<dbReference type="Proteomes" id="UP000824055">
    <property type="component" value="Unassembled WGS sequence"/>
</dbReference>
<feature type="domain" description="DUF4954" evidence="1">
    <location>
        <begin position="4"/>
        <end position="435"/>
    </location>
</feature>
<reference evidence="3" key="1">
    <citation type="journal article" date="2021" name="PeerJ">
        <title>Extensive microbial diversity within the chicken gut microbiome revealed by metagenomics and culture.</title>
        <authorList>
            <person name="Gilroy R."/>
            <person name="Ravi A."/>
            <person name="Getino M."/>
            <person name="Pursley I."/>
            <person name="Horton D.L."/>
            <person name="Alikhan N.F."/>
            <person name="Baker D."/>
            <person name="Gharbi K."/>
            <person name="Hall N."/>
            <person name="Watson M."/>
            <person name="Adriaenssens E.M."/>
            <person name="Foster-Nyarko E."/>
            <person name="Jarju S."/>
            <person name="Secka A."/>
            <person name="Antonio M."/>
            <person name="Oren A."/>
            <person name="Chaudhuri R.R."/>
            <person name="La Ragione R."/>
            <person name="Hildebrand F."/>
            <person name="Pallen M.J."/>
        </authorList>
    </citation>
    <scope>NUCLEOTIDE SEQUENCE</scope>
    <source>
        <strain evidence="3">ChiHecec3B27-8219</strain>
    </source>
</reference>
<dbReference type="Pfam" id="PF20683">
    <property type="entry name" value="DUF6819"/>
    <property type="match status" value="1"/>
</dbReference>
<organism evidence="3 4">
    <name type="scientific">Candidatus Prevotella avicola</name>
    <dbReference type="NCBI Taxonomy" id="2838738"/>
    <lineage>
        <taxon>Bacteria</taxon>
        <taxon>Pseudomonadati</taxon>
        <taxon>Bacteroidota</taxon>
        <taxon>Bacteroidia</taxon>
        <taxon>Bacteroidales</taxon>
        <taxon>Prevotellaceae</taxon>
        <taxon>Prevotella</taxon>
    </lineage>
</organism>
<proteinExistence type="predicted"/>
<gene>
    <name evidence="3" type="ORF">H9966_07745</name>
</gene>